<dbReference type="Gene3D" id="3.30.950.30">
    <property type="entry name" value="Schlafen, AAA domain"/>
    <property type="match status" value="1"/>
</dbReference>
<dbReference type="InterPro" id="IPR036388">
    <property type="entry name" value="WH-like_DNA-bd_sf"/>
</dbReference>
<evidence type="ECO:0000313" key="4">
    <source>
        <dbReference type="EMBL" id="AWB83446.1"/>
    </source>
</evidence>
<reference evidence="5" key="1">
    <citation type="submission" date="2018-01" db="EMBL/GenBank/DDBJ databases">
        <authorList>
            <person name="Li J."/>
        </authorList>
    </citation>
    <scope>NUCLEOTIDE SEQUENCE [LARGE SCALE GENOMIC DNA]</scope>
    <source>
        <strain evidence="5">2184</strain>
    </source>
</reference>
<dbReference type="PANTHER" id="PTHR30595">
    <property type="entry name" value="GLPR-RELATED TRANSCRIPTIONAL REPRESSOR"/>
    <property type="match status" value="1"/>
</dbReference>
<feature type="domain" description="Schlafen AlbA-2" evidence="1">
    <location>
        <begin position="53"/>
        <end position="176"/>
    </location>
</feature>
<dbReference type="Proteomes" id="UP000244754">
    <property type="component" value="Chromosome"/>
</dbReference>
<proteinExistence type="predicted"/>
<dbReference type="InterPro" id="IPR038475">
    <property type="entry name" value="RecG_C_sf"/>
</dbReference>
<evidence type="ECO:0000259" key="1">
    <source>
        <dbReference type="Pfam" id="PF04326"/>
    </source>
</evidence>
<feature type="domain" description="Transcriptional regulator DIP2311-like C-terminal" evidence="3">
    <location>
        <begin position="522"/>
        <end position="583"/>
    </location>
</feature>
<evidence type="ECO:0000313" key="5">
    <source>
        <dbReference type="Proteomes" id="UP000244754"/>
    </source>
</evidence>
<dbReference type="Pfam" id="PF13749">
    <property type="entry name" value="HATPase_c_4"/>
    <property type="match status" value="1"/>
</dbReference>
<dbReference type="OrthoDB" id="9805115at2"/>
<feature type="domain" description="DUF5635" evidence="2">
    <location>
        <begin position="430"/>
        <end position="513"/>
    </location>
</feature>
<dbReference type="InterPro" id="IPR007421">
    <property type="entry name" value="Schlafen_AlbA_2_dom"/>
</dbReference>
<evidence type="ECO:0000259" key="3">
    <source>
        <dbReference type="Pfam" id="PF22168"/>
    </source>
</evidence>
<dbReference type="Gene3D" id="1.10.10.2340">
    <property type="match status" value="1"/>
</dbReference>
<dbReference type="Gene3D" id="1.10.10.10">
    <property type="entry name" value="Winged helix-like DNA-binding domain superfamily/Winged helix DNA-binding domain"/>
    <property type="match status" value="1"/>
</dbReference>
<dbReference type="KEGG" id="clia:C3E79_02190"/>
<sequence>MLEYGVSILALCRWEVCVLVGFGDPGERRRGLEEEVDAILRSASDGRVGKIRETQSIDFKEEAGRRNGAGIEPGSPQNGAAATKLADEVACMANTPGGGALIVGVEDKTGVIIGTELDIEWLRQRIYSGVDVAPDIVEKRVEGQRVLVIFVAPAREPVGDTSGRLRWRVGDSCVPVDRSQWWQFQREHQVLDEMAQPTGKTIADVRPGAIDILRRSLPQADELTTEEVMRHLGALGPDGRLSAAGALVFTAQPAPVVELTVFDVFGGDISNRVVSEPGTSVLEQLDLVERSLRVVNRNATLVKGFVHDPVPLVPHSAVREALLNALIHRDWNRSEPVDVRWIELDNTLIVRSPGGFPAEVTSENVLSNRSARYPALADLYRAVGLVDKQGVGVDRMYQSMITLGHRPPIIEEVAGPYVENTLVGGPPVVAVLDLVSRIVPKARQRDYRIAIILYLLMSRAFVTEEAVAHGLQAAQEQARNALEAAAQTTVDGEPLVEPYRQTWILGPSSRAVLAARLPYLGTDPATMEEVAMLWLTEVGDVATSDLVMLCDVSRGTAKKCVDTLLADGTIEAVGGGRSTRYRLA</sequence>
<dbReference type="InterPro" id="IPR054760">
    <property type="entry name" value="DIP2311-like_C"/>
</dbReference>
<evidence type="ECO:0000259" key="2">
    <source>
        <dbReference type="Pfam" id="PF18685"/>
    </source>
</evidence>
<accession>A0A2S0WCG1</accession>
<dbReference type="InterPro" id="IPR040728">
    <property type="entry name" value="DUF5635"/>
</dbReference>
<dbReference type="Pfam" id="PF04326">
    <property type="entry name" value="SLFN_AlbA_2"/>
    <property type="match status" value="1"/>
</dbReference>
<dbReference type="Gene3D" id="6.10.10.130">
    <property type="match status" value="1"/>
</dbReference>
<dbReference type="AlphaFoldDB" id="A0A2S0WCG1"/>
<protein>
    <submittedName>
        <fullName evidence="4">Transcriptional regulator</fullName>
    </submittedName>
</protein>
<dbReference type="Gene3D" id="3.30.565.60">
    <property type="match status" value="1"/>
</dbReference>
<dbReference type="EMBL" id="CP026948">
    <property type="protein sequence ID" value="AWB83446.1"/>
    <property type="molecule type" value="Genomic_DNA"/>
</dbReference>
<dbReference type="Pfam" id="PF18685">
    <property type="entry name" value="DUF5635"/>
    <property type="match status" value="1"/>
</dbReference>
<dbReference type="InterPro" id="IPR038461">
    <property type="entry name" value="Schlafen_AlbA_2_dom_sf"/>
</dbReference>
<dbReference type="PANTHER" id="PTHR30595:SF6">
    <property type="entry name" value="SCHLAFEN ALBA-2 DOMAIN-CONTAINING PROTEIN"/>
    <property type="match status" value="1"/>
</dbReference>
<dbReference type="Pfam" id="PF22168">
    <property type="entry name" value="DIP2311-like_C"/>
    <property type="match status" value="1"/>
</dbReference>
<name>A0A2S0WCG1_9CORY</name>
<keyword evidence="5" id="KW-1185">Reference proteome</keyword>
<gene>
    <name evidence="4" type="ORF">C3E79_02190</name>
</gene>
<organism evidence="4 5">
    <name type="scientific">Corynebacterium liangguodongii</name>
    <dbReference type="NCBI Taxonomy" id="2079535"/>
    <lineage>
        <taxon>Bacteria</taxon>
        <taxon>Bacillati</taxon>
        <taxon>Actinomycetota</taxon>
        <taxon>Actinomycetes</taxon>
        <taxon>Mycobacteriales</taxon>
        <taxon>Corynebacteriaceae</taxon>
        <taxon>Corynebacterium</taxon>
    </lineage>
</organism>